<name>A0ABP9CTA4_9ACTN</name>
<dbReference type="RefSeq" id="WP_200176019.1">
    <property type="nucleotide sequence ID" value="NZ_BAABKQ010000001.1"/>
</dbReference>
<dbReference type="EMBL" id="BAABKQ010000001">
    <property type="protein sequence ID" value="GAA4818198.1"/>
    <property type="molecule type" value="Genomic_DNA"/>
</dbReference>
<comment type="caution">
    <text evidence="1">The sequence shown here is derived from an EMBL/GenBank/DDBJ whole genome shotgun (WGS) entry which is preliminary data.</text>
</comment>
<evidence type="ECO:0008006" key="3">
    <source>
        <dbReference type="Google" id="ProtNLM"/>
    </source>
</evidence>
<dbReference type="Proteomes" id="UP001500839">
    <property type="component" value="Unassembled WGS sequence"/>
</dbReference>
<protein>
    <recommendedName>
        <fullName evidence="3">SPOR domain-containing protein</fullName>
    </recommendedName>
</protein>
<proteinExistence type="predicted"/>
<evidence type="ECO:0000313" key="1">
    <source>
        <dbReference type="EMBL" id="GAA4818198.1"/>
    </source>
</evidence>
<evidence type="ECO:0000313" key="2">
    <source>
        <dbReference type="Proteomes" id="UP001500839"/>
    </source>
</evidence>
<accession>A0ABP9CTA4</accession>
<keyword evidence="2" id="KW-1185">Reference proteome</keyword>
<organism evidence="1 2">
    <name type="scientific">Tomitella cavernea</name>
    <dbReference type="NCBI Taxonomy" id="1387982"/>
    <lineage>
        <taxon>Bacteria</taxon>
        <taxon>Bacillati</taxon>
        <taxon>Actinomycetota</taxon>
        <taxon>Actinomycetes</taxon>
        <taxon>Mycobacteriales</taxon>
        <taxon>Tomitella</taxon>
    </lineage>
</organism>
<reference evidence="2" key="1">
    <citation type="journal article" date="2019" name="Int. J. Syst. Evol. Microbiol.">
        <title>The Global Catalogue of Microorganisms (GCM) 10K type strain sequencing project: providing services to taxonomists for standard genome sequencing and annotation.</title>
        <authorList>
            <consortium name="The Broad Institute Genomics Platform"/>
            <consortium name="The Broad Institute Genome Sequencing Center for Infectious Disease"/>
            <person name="Wu L."/>
            <person name="Ma J."/>
        </authorList>
    </citation>
    <scope>NUCLEOTIDE SEQUENCE [LARGE SCALE GENOMIC DNA]</scope>
    <source>
        <strain evidence="2">JCM 18542</strain>
    </source>
</reference>
<gene>
    <name evidence="1" type="ORF">GCM10023353_26520</name>
</gene>
<sequence>MSDEEWYFNLDDHTVHRGKDSRALNRMGPYPDEATARHALAIANARNAQADAADDNWENG</sequence>